<protein>
    <submittedName>
        <fullName evidence="1">Uncharacterized protein</fullName>
    </submittedName>
</protein>
<evidence type="ECO:0000313" key="1">
    <source>
        <dbReference type="EMBL" id="JAD29485.1"/>
    </source>
</evidence>
<accession>A0A0A8YYB0</accession>
<organism evidence="1">
    <name type="scientific">Arundo donax</name>
    <name type="common">Giant reed</name>
    <name type="synonym">Donax arundinaceus</name>
    <dbReference type="NCBI Taxonomy" id="35708"/>
    <lineage>
        <taxon>Eukaryota</taxon>
        <taxon>Viridiplantae</taxon>
        <taxon>Streptophyta</taxon>
        <taxon>Embryophyta</taxon>
        <taxon>Tracheophyta</taxon>
        <taxon>Spermatophyta</taxon>
        <taxon>Magnoliopsida</taxon>
        <taxon>Liliopsida</taxon>
        <taxon>Poales</taxon>
        <taxon>Poaceae</taxon>
        <taxon>PACMAD clade</taxon>
        <taxon>Arundinoideae</taxon>
        <taxon>Arundineae</taxon>
        <taxon>Arundo</taxon>
    </lineage>
</organism>
<proteinExistence type="predicted"/>
<sequence>MKVPTTVI</sequence>
<dbReference type="EMBL" id="GBRH01268410">
    <property type="protein sequence ID" value="JAD29485.1"/>
    <property type="molecule type" value="Transcribed_RNA"/>
</dbReference>
<reference evidence="1" key="2">
    <citation type="journal article" date="2015" name="Data Brief">
        <title>Shoot transcriptome of the giant reed, Arundo donax.</title>
        <authorList>
            <person name="Barrero R.A."/>
            <person name="Guerrero F.D."/>
            <person name="Moolhuijzen P."/>
            <person name="Goolsby J.A."/>
            <person name="Tidwell J."/>
            <person name="Bellgard S.E."/>
            <person name="Bellgard M.I."/>
        </authorList>
    </citation>
    <scope>NUCLEOTIDE SEQUENCE</scope>
    <source>
        <tissue evidence="1">Shoot tissue taken approximately 20 cm above the soil surface</tissue>
    </source>
</reference>
<reference evidence="1" key="1">
    <citation type="submission" date="2014-09" db="EMBL/GenBank/DDBJ databases">
        <authorList>
            <person name="Magalhaes I.L.F."/>
            <person name="Oliveira U."/>
            <person name="Santos F.R."/>
            <person name="Vidigal T.H.D.A."/>
            <person name="Brescovit A.D."/>
            <person name="Santos A.J."/>
        </authorList>
    </citation>
    <scope>NUCLEOTIDE SEQUENCE</scope>
    <source>
        <tissue evidence="1">Shoot tissue taken approximately 20 cm above the soil surface</tissue>
    </source>
</reference>
<name>A0A0A8YYB0_ARUDO</name>